<comment type="caution">
    <text evidence="9">The sequence shown here is derived from an EMBL/GenBank/DDBJ whole genome shotgun (WGS) entry which is preliminary data.</text>
</comment>
<dbReference type="GO" id="GO:0006310">
    <property type="term" value="P:DNA recombination"/>
    <property type="evidence" value="ECO:0007669"/>
    <property type="project" value="UniProtKB-UniRule"/>
</dbReference>
<organism evidence="9 10">
    <name type="scientific">Candidatus Allocopromorpha excrementigallinarum</name>
    <dbReference type="NCBI Taxonomy" id="2840742"/>
    <lineage>
        <taxon>Bacteria</taxon>
        <taxon>Bacillati</taxon>
        <taxon>Bacillota</taxon>
        <taxon>Clostridia</taxon>
        <taxon>Eubacteriales</taxon>
        <taxon>Eubacteriaceae</taxon>
        <taxon>Eubacteriaceae incertae sedis</taxon>
        <taxon>Candidatus Allocopromorpha</taxon>
    </lineage>
</organism>
<dbReference type="PROSITE" id="PS50880">
    <property type="entry name" value="TOPRIM"/>
    <property type="match status" value="1"/>
</dbReference>
<dbReference type="InterPro" id="IPR034137">
    <property type="entry name" value="TOPRIM_RecR"/>
</dbReference>
<protein>
    <recommendedName>
        <fullName evidence="7">Recombination protein RecR</fullName>
    </recommendedName>
</protein>
<evidence type="ECO:0000256" key="6">
    <source>
        <dbReference type="ARBA" id="ARBA00023204"/>
    </source>
</evidence>
<dbReference type="NCBIfam" id="TIGR00615">
    <property type="entry name" value="recR"/>
    <property type="match status" value="1"/>
</dbReference>
<dbReference type="Pfam" id="PF02132">
    <property type="entry name" value="RecR_ZnF"/>
    <property type="match status" value="1"/>
</dbReference>
<evidence type="ECO:0000256" key="5">
    <source>
        <dbReference type="ARBA" id="ARBA00023172"/>
    </source>
</evidence>
<evidence type="ECO:0000313" key="9">
    <source>
        <dbReference type="EMBL" id="HIU25401.1"/>
    </source>
</evidence>
<dbReference type="PANTHER" id="PTHR30446">
    <property type="entry name" value="RECOMBINATION PROTEIN RECR"/>
    <property type="match status" value="1"/>
</dbReference>
<dbReference type="AlphaFoldDB" id="A0A9D1L657"/>
<dbReference type="GO" id="GO:0003677">
    <property type="term" value="F:DNA binding"/>
    <property type="evidence" value="ECO:0007669"/>
    <property type="project" value="UniProtKB-UniRule"/>
</dbReference>
<keyword evidence="2 7" id="KW-0227">DNA damage</keyword>
<keyword evidence="6 7" id="KW-0234">DNA repair</keyword>
<evidence type="ECO:0000256" key="7">
    <source>
        <dbReference type="HAMAP-Rule" id="MF_00017"/>
    </source>
</evidence>
<reference evidence="9" key="1">
    <citation type="submission" date="2020-10" db="EMBL/GenBank/DDBJ databases">
        <authorList>
            <person name="Gilroy R."/>
        </authorList>
    </citation>
    <scope>NUCLEOTIDE SEQUENCE</scope>
    <source>
        <strain evidence="9">ChiHcec3-6078</strain>
    </source>
</reference>
<dbReference type="CDD" id="cd01025">
    <property type="entry name" value="TOPRIM_recR"/>
    <property type="match status" value="1"/>
</dbReference>
<keyword evidence="3 7" id="KW-0863">Zinc-finger</keyword>
<dbReference type="Pfam" id="PF21176">
    <property type="entry name" value="RecR_HhH"/>
    <property type="match status" value="1"/>
</dbReference>
<dbReference type="Gene3D" id="6.10.250.240">
    <property type="match status" value="1"/>
</dbReference>
<keyword evidence="4 7" id="KW-0862">Zinc</keyword>
<evidence type="ECO:0000313" key="10">
    <source>
        <dbReference type="Proteomes" id="UP000824090"/>
    </source>
</evidence>
<dbReference type="Gene3D" id="1.10.8.420">
    <property type="entry name" value="RecR Domain 1"/>
    <property type="match status" value="1"/>
</dbReference>
<reference evidence="9" key="2">
    <citation type="journal article" date="2021" name="PeerJ">
        <title>Extensive microbial diversity within the chicken gut microbiome revealed by metagenomics and culture.</title>
        <authorList>
            <person name="Gilroy R."/>
            <person name="Ravi A."/>
            <person name="Getino M."/>
            <person name="Pursley I."/>
            <person name="Horton D.L."/>
            <person name="Alikhan N.F."/>
            <person name="Baker D."/>
            <person name="Gharbi K."/>
            <person name="Hall N."/>
            <person name="Watson M."/>
            <person name="Adriaenssens E.M."/>
            <person name="Foster-Nyarko E."/>
            <person name="Jarju S."/>
            <person name="Secka A."/>
            <person name="Antonio M."/>
            <person name="Oren A."/>
            <person name="Chaudhuri R.R."/>
            <person name="La Ragione R."/>
            <person name="Hildebrand F."/>
            <person name="Pallen M.J."/>
        </authorList>
    </citation>
    <scope>NUCLEOTIDE SEQUENCE</scope>
    <source>
        <strain evidence="9">ChiHcec3-6078</strain>
    </source>
</reference>
<keyword evidence="1 7" id="KW-0479">Metal-binding</keyword>
<feature type="zinc finger region" description="C4-type" evidence="7">
    <location>
        <begin position="58"/>
        <end position="73"/>
    </location>
</feature>
<dbReference type="InterPro" id="IPR000093">
    <property type="entry name" value="DNA_Rcmb_RecR"/>
</dbReference>
<feature type="domain" description="Toprim" evidence="8">
    <location>
        <begin position="81"/>
        <end position="176"/>
    </location>
</feature>
<dbReference type="SUPFAM" id="SSF111304">
    <property type="entry name" value="Recombination protein RecR"/>
    <property type="match status" value="1"/>
</dbReference>
<dbReference type="EMBL" id="DVMP01000055">
    <property type="protein sequence ID" value="HIU25401.1"/>
    <property type="molecule type" value="Genomic_DNA"/>
</dbReference>
<dbReference type="GO" id="GO:0008270">
    <property type="term" value="F:zinc ion binding"/>
    <property type="evidence" value="ECO:0007669"/>
    <property type="project" value="UniProtKB-KW"/>
</dbReference>
<proteinExistence type="inferred from homology"/>
<accession>A0A9D1L657</accession>
<dbReference type="SMART" id="SM00493">
    <property type="entry name" value="TOPRIM"/>
    <property type="match status" value="1"/>
</dbReference>
<dbReference type="Gene3D" id="3.40.1360.10">
    <property type="match status" value="1"/>
</dbReference>
<name>A0A9D1L657_9FIRM</name>
<dbReference type="InterPro" id="IPR023627">
    <property type="entry name" value="Rcmb_RecR"/>
</dbReference>
<dbReference type="Pfam" id="PF21175">
    <property type="entry name" value="RecR_C"/>
    <property type="match status" value="1"/>
</dbReference>
<gene>
    <name evidence="7 9" type="primary">recR</name>
    <name evidence="9" type="ORF">IAC50_02730</name>
</gene>
<dbReference type="GO" id="GO:0006281">
    <property type="term" value="P:DNA repair"/>
    <property type="evidence" value="ECO:0007669"/>
    <property type="project" value="UniProtKB-UniRule"/>
</dbReference>
<evidence type="ECO:0000256" key="3">
    <source>
        <dbReference type="ARBA" id="ARBA00022771"/>
    </source>
</evidence>
<dbReference type="PANTHER" id="PTHR30446:SF0">
    <property type="entry name" value="RECOMBINATION PROTEIN RECR"/>
    <property type="match status" value="1"/>
</dbReference>
<dbReference type="Gene3D" id="3.30.60.80">
    <property type="match status" value="1"/>
</dbReference>
<dbReference type="PROSITE" id="PS01300">
    <property type="entry name" value="RECR"/>
    <property type="match status" value="1"/>
</dbReference>
<evidence type="ECO:0000256" key="2">
    <source>
        <dbReference type="ARBA" id="ARBA00022763"/>
    </source>
</evidence>
<dbReference type="HAMAP" id="MF_00017">
    <property type="entry name" value="RecR"/>
    <property type="match status" value="1"/>
</dbReference>
<dbReference type="Proteomes" id="UP000824090">
    <property type="component" value="Unassembled WGS sequence"/>
</dbReference>
<comment type="function">
    <text evidence="7">May play a role in DNA repair. It seems to be involved in an RecBC-independent recombinational process of DNA repair. It may act with RecF and RecO.</text>
</comment>
<evidence type="ECO:0000256" key="1">
    <source>
        <dbReference type="ARBA" id="ARBA00022723"/>
    </source>
</evidence>
<sequence>MKHYAKPLNKLINELSKLPGIGGKTAQRLAFHILSLEDKEAFALADAIREAKTSMKFCSVCGNLTDVDPCAICSDGTRDGKVICVVESPRDVAAMEKIKEYRGLYHVLHGVISPMEGKGPEDINLKSLITRLREKDVRELIIATNPNIEGEATAMYIARLVKPAGIKVTRIAHGIPVGGDLEYADEVTLLKAVEGRREL</sequence>
<evidence type="ECO:0000259" key="8">
    <source>
        <dbReference type="PROSITE" id="PS50880"/>
    </source>
</evidence>
<keyword evidence="5 7" id="KW-0233">DNA recombination</keyword>
<dbReference type="Pfam" id="PF13662">
    <property type="entry name" value="Toprim_4"/>
    <property type="match status" value="1"/>
</dbReference>
<dbReference type="InterPro" id="IPR015967">
    <property type="entry name" value="Rcmb_RecR_Znf"/>
</dbReference>
<evidence type="ECO:0000256" key="4">
    <source>
        <dbReference type="ARBA" id="ARBA00022833"/>
    </source>
</evidence>
<dbReference type="InterPro" id="IPR006171">
    <property type="entry name" value="TOPRIM_dom"/>
</dbReference>
<comment type="similarity">
    <text evidence="7">Belongs to the RecR family.</text>
</comment>